<dbReference type="RefSeq" id="WP_089865726.1">
    <property type="nucleotide sequence ID" value="NZ_FNGL01000009.1"/>
</dbReference>
<organism evidence="2 3">
    <name type="scientific">Clostridium cochlearium</name>
    <dbReference type="NCBI Taxonomy" id="1494"/>
    <lineage>
        <taxon>Bacteria</taxon>
        <taxon>Bacillati</taxon>
        <taxon>Bacillota</taxon>
        <taxon>Clostridia</taxon>
        <taxon>Eubacteriales</taxon>
        <taxon>Clostridiaceae</taxon>
        <taxon>Clostridium</taxon>
    </lineage>
</organism>
<sequence>MHKKREWFPNSEYHITSRGNRRNDIFRDEEDFQVYITIIENSLEHFKGQFELICYCLMDNHVHLLLKSKDRHIKFLMSRINSIYAKYFNEKYNYCGHLYEKRYFSELIEKDSQLLETSRYIHLNPVKANMVEKPEDYKWSSYKMYIGQEKEKLIKSDRVLNYFKEENKRELYKEFIEEYIKIKMLKEVK</sequence>
<evidence type="ECO:0000313" key="3">
    <source>
        <dbReference type="Proteomes" id="UP000198811"/>
    </source>
</evidence>
<dbReference type="Pfam" id="PF01797">
    <property type="entry name" value="Y1_Tnp"/>
    <property type="match status" value="1"/>
</dbReference>
<evidence type="ECO:0000259" key="1">
    <source>
        <dbReference type="SMART" id="SM01321"/>
    </source>
</evidence>
<dbReference type="InterPro" id="IPR002686">
    <property type="entry name" value="Transposase_17"/>
</dbReference>
<name>A0ABY0QLE1_CLOCO</name>
<dbReference type="SMART" id="SM01321">
    <property type="entry name" value="Y1_Tnp"/>
    <property type="match status" value="1"/>
</dbReference>
<gene>
    <name evidence="2" type="ORF">SAMN05216497_10946</name>
</gene>
<dbReference type="Gene3D" id="3.30.70.1290">
    <property type="entry name" value="Transposase IS200-like"/>
    <property type="match status" value="1"/>
</dbReference>
<protein>
    <submittedName>
        <fullName evidence="2">REP element-mobilizing transposase RayT</fullName>
    </submittedName>
</protein>
<evidence type="ECO:0000313" key="2">
    <source>
        <dbReference type="EMBL" id="SDL15259.1"/>
    </source>
</evidence>
<feature type="domain" description="Transposase IS200-like" evidence="1">
    <location>
        <begin position="8"/>
        <end position="124"/>
    </location>
</feature>
<comment type="caution">
    <text evidence="2">The sequence shown here is derived from an EMBL/GenBank/DDBJ whole genome shotgun (WGS) entry which is preliminary data.</text>
</comment>
<dbReference type="PANTHER" id="PTHR34322">
    <property type="entry name" value="TRANSPOSASE, Y1_TNP DOMAIN-CONTAINING"/>
    <property type="match status" value="1"/>
</dbReference>
<dbReference type="EMBL" id="FNGL01000009">
    <property type="protein sequence ID" value="SDL15259.1"/>
    <property type="molecule type" value="Genomic_DNA"/>
</dbReference>
<keyword evidence="3" id="KW-1185">Reference proteome</keyword>
<reference evidence="2 3" key="1">
    <citation type="submission" date="2016-10" db="EMBL/GenBank/DDBJ databases">
        <authorList>
            <person name="Varghese N."/>
            <person name="Submissions S."/>
        </authorList>
    </citation>
    <scope>NUCLEOTIDE SEQUENCE [LARGE SCALE GENOMIC DNA]</scope>
    <source>
        <strain evidence="2 3">NLAE-zl-C224</strain>
    </source>
</reference>
<dbReference type="InterPro" id="IPR036515">
    <property type="entry name" value="Transposase_17_sf"/>
</dbReference>
<dbReference type="SUPFAM" id="SSF143422">
    <property type="entry name" value="Transposase IS200-like"/>
    <property type="match status" value="1"/>
</dbReference>
<dbReference type="PANTHER" id="PTHR34322:SF2">
    <property type="entry name" value="TRANSPOSASE IS200-LIKE DOMAIN-CONTAINING PROTEIN"/>
    <property type="match status" value="1"/>
</dbReference>
<accession>A0ABY0QLE1</accession>
<dbReference type="Proteomes" id="UP000198811">
    <property type="component" value="Unassembled WGS sequence"/>
</dbReference>
<proteinExistence type="predicted"/>